<dbReference type="Proteomes" id="UP000765509">
    <property type="component" value="Unassembled WGS sequence"/>
</dbReference>
<keyword evidence="2" id="KW-1185">Reference proteome</keyword>
<sequence>MTSIGTNIKEIIIPHRQGNIRLKPEFLVLEDAHIQGFLLGKDYQGMYSIDMFSQYPLERFLNEFKVGQFSANLTSKQKLILLKIMGKKRPAFSIGEEPLGNIRGHYIELYLYMQRHYPPILRRPLYPESLETRK</sequence>
<accession>A0A9Q3HN06</accession>
<dbReference type="EMBL" id="AVOT02022166">
    <property type="protein sequence ID" value="MBW0511388.1"/>
    <property type="molecule type" value="Genomic_DNA"/>
</dbReference>
<organism evidence="1 2">
    <name type="scientific">Austropuccinia psidii MF-1</name>
    <dbReference type="NCBI Taxonomy" id="1389203"/>
    <lineage>
        <taxon>Eukaryota</taxon>
        <taxon>Fungi</taxon>
        <taxon>Dikarya</taxon>
        <taxon>Basidiomycota</taxon>
        <taxon>Pucciniomycotina</taxon>
        <taxon>Pucciniomycetes</taxon>
        <taxon>Pucciniales</taxon>
        <taxon>Sphaerophragmiaceae</taxon>
        <taxon>Austropuccinia</taxon>
    </lineage>
</organism>
<dbReference type="OrthoDB" id="8022549at2759"/>
<evidence type="ECO:0000313" key="2">
    <source>
        <dbReference type="Proteomes" id="UP000765509"/>
    </source>
</evidence>
<dbReference type="AlphaFoldDB" id="A0A9Q3HN06"/>
<comment type="caution">
    <text evidence="1">The sequence shown here is derived from an EMBL/GenBank/DDBJ whole genome shotgun (WGS) entry which is preliminary data.</text>
</comment>
<proteinExistence type="predicted"/>
<reference evidence="1" key="1">
    <citation type="submission" date="2021-03" db="EMBL/GenBank/DDBJ databases">
        <title>Draft genome sequence of rust myrtle Austropuccinia psidii MF-1, a brazilian biotype.</title>
        <authorList>
            <person name="Quecine M.C."/>
            <person name="Pachon D.M.R."/>
            <person name="Bonatelli M.L."/>
            <person name="Correr F.H."/>
            <person name="Franceschini L.M."/>
            <person name="Leite T.F."/>
            <person name="Margarido G.R.A."/>
            <person name="Almeida C.A."/>
            <person name="Ferrarezi J.A."/>
            <person name="Labate C.A."/>
        </authorList>
    </citation>
    <scope>NUCLEOTIDE SEQUENCE</scope>
    <source>
        <strain evidence="1">MF-1</strain>
    </source>
</reference>
<protein>
    <submittedName>
        <fullName evidence="1">Uncharacterized protein</fullName>
    </submittedName>
</protein>
<evidence type="ECO:0000313" key="1">
    <source>
        <dbReference type="EMBL" id="MBW0511388.1"/>
    </source>
</evidence>
<gene>
    <name evidence="1" type="ORF">O181_051103</name>
</gene>
<name>A0A9Q3HN06_9BASI</name>